<evidence type="ECO:0000259" key="10">
    <source>
        <dbReference type="PROSITE" id="PS51509"/>
    </source>
</evidence>
<dbReference type="Proteomes" id="UP000271087">
    <property type="component" value="Unassembled WGS sequence"/>
</dbReference>
<comment type="caution">
    <text evidence="8">Lacks conserved residue(s) required for the propagation of feature annotation.</text>
</comment>
<dbReference type="WBParaSite" id="nOo.2.0.1.t01392-RA">
    <property type="protein sequence ID" value="nOo.2.0.1.t01392-RA"/>
    <property type="gene ID" value="nOo.2.0.1.g01392"/>
</dbReference>
<protein>
    <recommendedName>
        <fullName evidence="2">arginine kinase</fullName>
        <ecNumber evidence="2">2.7.3.3</ecNumber>
    </recommendedName>
</protein>
<dbReference type="InterPro" id="IPR014746">
    <property type="entry name" value="Gln_synth/guanido_kin_cat_dom"/>
</dbReference>
<dbReference type="GO" id="GO:0046314">
    <property type="term" value="P:phosphocreatine biosynthetic process"/>
    <property type="evidence" value="ECO:0007669"/>
    <property type="project" value="InterPro"/>
</dbReference>
<dbReference type="PANTHER" id="PTHR11547">
    <property type="entry name" value="ARGININE OR CREATINE KINASE"/>
    <property type="match status" value="1"/>
</dbReference>
<dbReference type="GO" id="GO:0005615">
    <property type="term" value="C:extracellular space"/>
    <property type="evidence" value="ECO:0007669"/>
    <property type="project" value="TreeGrafter"/>
</dbReference>
<keyword evidence="3 8" id="KW-0808">Transferase</keyword>
<dbReference type="AlphaFoldDB" id="A0A182E0B9"/>
<name>A0A182E0B9_ONCOC</name>
<feature type="domain" description="Phosphagen kinase C-terminal" evidence="11">
    <location>
        <begin position="235"/>
        <end position="469"/>
    </location>
</feature>
<dbReference type="PROSITE" id="PS51510">
    <property type="entry name" value="PHOSPHAGEN_KINASE_C"/>
    <property type="match status" value="1"/>
</dbReference>
<feature type="binding site" evidence="8">
    <location>
        <begin position="425"/>
        <end position="430"/>
    </location>
    <ligand>
        <name>ATP</name>
        <dbReference type="ChEBI" id="CHEBI:30616"/>
    </ligand>
</feature>
<evidence type="ECO:0000256" key="2">
    <source>
        <dbReference type="ARBA" id="ARBA00012230"/>
    </source>
</evidence>
<dbReference type="InterPro" id="IPR000749">
    <property type="entry name" value="ATP-guanido_PTrfase"/>
</dbReference>
<evidence type="ECO:0000313" key="14">
    <source>
        <dbReference type="WBParaSite" id="nOo.2.0.1.t01392-RA"/>
    </source>
</evidence>
<dbReference type="SUPFAM" id="SSF55931">
    <property type="entry name" value="Glutamine synthetase/guanido kinase"/>
    <property type="match status" value="1"/>
</dbReference>
<feature type="domain" description="Phosphagen kinase N-terminal" evidence="10">
    <location>
        <begin position="122"/>
        <end position="206"/>
    </location>
</feature>
<evidence type="ECO:0000256" key="4">
    <source>
        <dbReference type="ARBA" id="ARBA00022741"/>
    </source>
</evidence>
<dbReference type="EC" id="2.7.3.3" evidence="2"/>
<dbReference type="GO" id="GO:0005524">
    <property type="term" value="F:ATP binding"/>
    <property type="evidence" value="ECO:0007669"/>
    <property type="project" value="UniProtKB-UniRule"/>
</dbReference>
<reference evidence="14" key="1">
    <citation type="submission" date="2016-06" db="UniProtKB">
        <authorList>
            <consortium name="WormBaseParasite"/>
        </authorList>
    </citation>
    <scope>IDENTIFICATION</scope>
</reference>
<dbReference type="Gene3D" id="3.30.590.10">
    <property type="entry name" value="Glutamine synthetase/guanido kinase, catalytic domain"/>
    <property type="match status" value="1"/>
</dbReference>
<keyword evidence="9" id="KW-0175">Coiled coil</keyword>
<evidence type="ECO:0000259" key="11">
    <source>
        <dbReference type="PROSITE" id="PS51510"/>
    </source>
</evidence>
<keyword evidence="4 8" id="KW-0547">Nucleotide-binding</keyword>
<dbReference type="InterPro" id="IPR022413">
    <property type="entry name" value="ATP-guanido_PTrfase_N"/>
</dbReference>
<dbReference type="SUPFAM" id="SSF48034">
    <property type="entry name" value="Guanido kinase N-terminal domain"/>
    <property type="match status" value="1"/>
</dbReference>
<dbReference type="InterPro" id="IPR036802">
    <property type="entry name" value="ATP-guanido_PTrfase_N_sf"/>
</dbReference>
<dbReference type="OrthoDB" id="430219at2759"/>
<dbReference type="PANTHER" id="PTHR11547:SF20">
    <property type="entry name" value="ARGININE KINASE"/>
    <property type="match status" value="1"/>
</dbReference>
<dbReference type="FunFam" id="3.30.590.10:FF:000006">
    <property type="entry name" value="Arginine kinase 1"/>
    <property type="match status" value="1"/>
</dbReference>
<dbReference type="GO" id="GO:0004054">
    <property type="term" value="F:arginine kinase activity"/>
    <property type="evidence" value="ECO:0007669"/>
    <property type="project" value="UniProtKB-EC"/>
</dbReference>
<evidence type="ECO:0000256" key="1">
    <source>
        <dbReference type="ARBA" id="ARBA00006798"/>
    </source>
</evidence>
<evidence type="ECO:0000256" key="9">
    <source>
        <dbReference type="SAM" id="Coils"/>
    </source>
</evidence>
<reference evidence="12 13" key="2">
    <citation type="submission" date="2018-08" db="EMBL/GenBank/DDBJ databases">
        <authorList>
            <person name="Laetsch R D."/>
            <person name="Stevens L."/>
            <person name="Kumar S."/>
            <person name="Blaxter L. M."/>
        </authorList>
    </citation>
    <scope>NUCLEOTIDE SEQUENCE [LARGE SCALE GENOMIC DNA]</scope>
</reference>
<feature type="binding site" evidence="8">
    <location>
        <begin position="238"/>
        <end position="242"/>
    </location>
    <ligand>
        <name>ATP</name>
        <dbReference type="ChEBI" id="CHEBI:30616"/>
    </ligand>
</feature>
<keyword evidence="6 8" id="KW-0067">ATP-binding</keyword>
<feature type="coiled-coil region" evidence="9">
    <location>
        <begin position="109"/>
        <end position="136"/>
    </location>
</feature>
<gene>
    <name evidence="12" type="ORF">NOO_LOCUS1392</name>
</gene>
<sequence>MRSSVQVYCSKLPDIKLHGACQHLINSRRTAIVTSELLRKQGIMAPRYKDNHVFLKDGREIRVTMSLPGTFKKLFAVAGGATAAVLFVNYTGELYKMNYQVDEADVFAIRKVNTAYAELQKNLQQFLKLKTTLQDKNCNSLLKKNLTPTILQKLESKKTKQGASLYDIIRSGLHSHDLAIGVYAADPESYHKFAALFDRILEDYHGFKPGAKQPAVDFGEEKISEFPPLDPTGKYVKSVRIRCVRSIAGYPFNPLLSADDYLILERKVKNALLQIEESELRGIYYSLGEMPKQTQDELDSKQLLFSNNNYLLKHANAYNAWPEGRGIFHNRDKSFVVWVNEEDHISIISTEEGSDIGKILARLIRGLKALEKSLKFARDNRLGWLTSNPTNLGSAVSASVQIRLPKLSKKSDFMEICEKLNLRTDIYSSGVRDGYFFISNKSSLGLTEYETIKQLYDGIKELIRMEERL</sequence>
<dbReference type="Gene3D" id="1.10.135.10">
    <property type="entry name" value="ATP:guanido phosphotransferase, N-terminal domain"/>
    <property type="match status" value="1"/>
</dbReference>
<dbReference type="FunFam" id="1.10.135.10:FF:000003">
    <property type="entry name" value="Three-domain arginine kinase"/>
    <property type="match status" value="1"/>
</dbReference>
<evidence type="ECO:0000256" key="6">
    <source>
        <dbReference type="ARBA" id="ARBA00022840"/>
    </source>
</evidence>
<dbReference type="InterPro" id="IPR022414">
    <property type="entry name" value="ATP-guanido_PTrfase_cat"/>
</dbReference>
<keyword evidence="5 8" id="KW-0418">Kinase</keyword>
<evidence type="ECO:0000256" key="3">
    <source>
        <dbReference type="ARBA" id="ARBA00022679"/>
    </source>
</evidence>
<evidence type="ECO:0000256" key="8">
    <source>
        <dbReference type="PROSITE-ProRule" id="PRU00843"/>
    </source>
</evidence>
<accession>A0A182E0B9</accession>
<evidence type="ECO:0000313" key="12">
    <source>
        <dbReference type="EMBL" id="VDK64074.1"/>
    </source>
</evidence>
<keyword evidence="13" id="KW-1185">Reference proteome</keyword>
<evidence type="ECO:0000313" key="13">
    <source>
        <dbReference type="Proteomes" id="UP000271087"/>
    </source>
</evidence>
<organism evidence="14">
    <name type="scientific">Onchocerca ochengi</name>
    <name type="common">Filarial nematode worm</name>
    <dbReference type="NCBI Taxonomy" id="42157"/>
    <lineage>
        <taxon>Eukaryota</taxon>
        <taxon>Metazoa</taxon>
        <taxon>Ecdysozoa</taxon>
        <taxon>Nematoda</taxon>
        <taxon>Chromadorea</taxon>
        <taxon>Rhabditida</taxon>
        <taxon>Spirurina</taxon>
        <taxon>Spiruromorpha</taxon>
        <taxon>Filarioidea</taxon>
        <taxon>Onchocercidae</taxon>
        <taxon>Onchocerca</taxon>
    </lineage>
</organism>
<evidence type="ECO:0000256" key="5">
    <source>
        <dbReference type="ARBA" id="ARBA00022777"/>
    </source>
</evidence>
<dbReference type="EMBL" id="UYRW01000174">
    <property type="protein sequence ID" value="VDK64074.1"/>
    <property type="molecule type" value="Genomic_DNA"/>
</dbReference>
<dbReference type="Pfam" id="PF02807">
    <property type="entry name" value="ATP-gua_PtransN"/>
    <property type="match status" value="1"/>
</dbReference>
<proteinExistence type="inferred from homology"/>
<dbReference type="PROSITE" id="PS51509">
    <property type="entry name" value="PHOSPHAGEN_KINASE_N"/>
    <property type="match status" value="1"/>
</dbReference>
<dbReference type="STRING" id="42157.A0A182E0B9"/>
<comment type="similarity">
    <text evidence="1 7">Belongs to the ATP:guanido phosphotransferase family.</text>
</comment>
<dbReference type="Pfam" id="PF00217">
    <property type="entry name" value="ATP-gua_Ptrans"/>
    <property type="match status" value="1"/>
</dbReference>
<evidence type="ECO:0000256" key="7">
    <source>
        <dbReference type="PROSITE-ProRule" id="PRU00842"/>
    </source>
</evidence>
<feature type="binding site" evidence="8">
    <location>
        <begin position="397"/>
        <end position="401"/>
    </location>
    <ligand>
        <name>ATP</name>
        <dbReference type="ChEBI" id="CHEBI:30616"/>
    </ligand>
</feature>
<dbReference type="GO" id="GO:0004111">
    <property type="term" value="F:creatine kinase activity"/>
    <property type="evidence" value="ECO:0007669"/>
    <property type="project" value="InterPro"/>
</dbReference>